<organism evidence="2">
    <name type="scientific">Cladocopium goreaui</name>
    <dbReference type="NCBI Taxonomy" id="2562237"/>
    <lineage>
        <taxon>Eukaryota</taxon>
        <taxon>Sar</taxon>
        <taxon>Alveolata</taxon>
        <taxon>Dinophyceae</taxon>
        <taxon>Suessiales</taxon>
        <taxon>Symbiodiniaceae</taxon>
        <taxon>Cladocopium</taxon>
    </lineage>
</organism>
<evidence type="ECO:0000313" key="2">
    <source>
        <dbReference type="EMBL" id="CAI4010320.1"/>
    </source>
</evidence>
<dbReference type="OrthoDB" id="446996at2759"/>
<protein>
    <submittedName>
        <fullName evidence="3">Protein fem-1-like B</fullName>
    </submittedName>
</protein>
<evidence type="ECO:0000313" key="3">
    <source>
        <dbReference type="EMBL" id="CAL4797632.1"/>
    </source>
</evidence>
<evidence type="ECO:0000256" key="1">
    <source>
        <dbReference type="SAM" id="SignalP"/>
    </source>
</evidence>
<reference evidence="3 4" key="2">
    <citation type="submission" date="2024-05" db="EMBL/GenBank/DDBJ databases">
        <authorList>
            <person name="Chen Y."/>
            <person name="Shah S."/>
            <person name="Dougan E. K."/>
            <person name="Thang M."/>
            <person name="Chan C."/>
        </authorList>
    </citation>
    <scope>NUCLEOTIDE SEQUENCE [LARGE SCALE GENOMIC DNA]</scope>
</reference>
<dbReference type="AlphaFoldDB" id="A0A9P1DIJ4"/>
<dbReference type="EMBL" id="CAMXCT020004779">
    <property type="protein sequence ID" value="CAL1163695.1"/>
    <property type="molecule type" value="Genomic_DNA"/>
</dbReference>
<name>A0A9P1DIJ4_9DINO</name>
<sequence>MALPWSIRCLVILTPCIRAARPAARPWLGLKSKSCEDFGATVYMYGHCFCPKEKMATTDCGNDGVVNFKLESAATGCECIDMPHPWPCPSGDLLYISKPKKGSKVLCVCLDGYVASPACRAPGLQQVHIKAKEPPGCECIRKNEFALEEKIPVDVAALQFCEATVDAARFQLLDSGYEHDHIPGAVQKSIAYTHAWLKQMLPVHVCQQALSASKVSITDSSSLGFGRMAPLVAKANSADRNAWEHALTRVCHDECEQLVRETLENFHDIAMKDPEKGISFTRSCASKVVQKVEAETLGCCSRVCGWNNVTCMSWPFLSPNQKIQWEAQCCSEWNVLKGSSRQRMCDSVLSPADAAKVSKNDVTEPPDVDTDAVIVGQDSFLFWTDAGVKSDLAKDYASMDGPPQVGEPVDMILMHQKHLRKKGLDQGWFEEKNPGDESLLQMGEGSCEPPPDMVSCTETFKKWYRSTCTQETGWNYKNKAHNQALKCKFSMPAEIEKTPLACKKKFGKEKRVANYFEFKPDDQNVVCQKVESCKFLDKNHFAKIGDKEGAEERMNFEQIGRPGVNSTMHITSDKFKQPAARPWLGLKSKSCEDFGATVYMYGHCFCPKEKMATTDCGNDGVVNFKLESAATGCECIDMPHPWPCPSGDLLYISKPKKGSKVLCVCLDGYVASPACRAPGLQQVHIKAKEPPGCECIRKNEFALEEKIPVDVAALQFCEATVDAARFQLLDSGYEHDHIPGAVQKSIAYTHAWLKQMLPVHVCQQALSASKVSITDSSSLGFGRMAPLVAKANSADRNAWEHALTRVCHDECEQLVRETLENFHDIAMKDPEKGISFTRSCASKVVQKVEAETLGCCSRVCGWNNVTCMSWPFLSPNQKIQWEAQCCSEWNVLKGSSRQRMCDSVLSPADAAKVSKNDVTEPPDVDTDAVIVGQDSFLFWTDAGVKSDLAKDYASMDGPPQVGEPVDMLILMHQKHLRKKGLDQGWFEEKIPGDESLLQMGEGSCEPPPDMVSCTETFKKWYRSTCTQETGWNYKNKAHNQALKCKFSMPAEIEKTPLACKKKFGKEKRVANYFEFKPDDQNVVCQKVESCKFLDKNHFAKIGDKEGAEERMNFEQIGFWHFVP</sequence>
<keyword evidence="4" id="KW-1185">Reference proteome</keyword>
<dbReference type="EMBL" id="CAMXCT030004779">
    <property type="protein sequence ID" value="CAL4797632.1"/>
    <property type="molecule type" value="Genomic_DNA"/>
</dbReference>
<feature type="signal peptide" evidence="1">
    <location>
        <begin position="1"/>
        <end position="19"/>
    </location>
</feature>
<feature type="chain" id="PRO_5043271534" evidence="1">
    <location>
        <begin position="20"/>
        <end position="1123"/>
    </location>
</feature>
<gene>
    <name evidence="2" type="ORF">C1SCF055_LOCUS35598</name>
</gene>
<proteinExistence type="predicted"/>
<dbReference type="EMBL" id="CAMXCT010004779">
    <property type="protein sequence ID" value="CAI4010320.1"/>
    <property type="molecule type" value="Genomic_DNA"/>
</dbReference>
<comment type="caution">
    <text evidence="2">The sequence shown here is derived from an EMBL/GenBank/DDBJ whole genome shotgun (WGS) entry which is preliminary data.</text>
</comment>
<accession>A0A9P1DIJ4</accession>
<reference evidence="2" key="1">
    <citation type="submission" date="2022-10" db="EMBL/GenBank/DDBJ databases">
        <authorList>
            <person name="Chen Y."/>
            <person name="Dougan E. K."/>
            <person name="Chan C."/>
            <person name="Rhodes N."/>
            <person name="Thang M."/>
        </authorList>
    </citation>
    <scope>NUCLEOTIDE SEQUENCE</scope>
</reference>
<evidence type="ECO:0000313" key="4">
    <source>
        <dbReference type="Proteomes" id="UP001152797"/>
    </source>
</evidence>
<dbReference type="Proteomes" id="UP001152797">
    <property type="component" value="Unassembled WGS sequence"/>
</dbReference>
<keyword evidence="1" id="KW-0732">Signal</keyword>